<dbReference type="SUPFAM" id="SSF48726">
    <property type="entry name" value="Immunoglobulin"/>
    <property type="match status" value="1"/>
</dbReference>
<dbReference type="InterPro" id="IPR013783">
    <property type="entry name" value="Ig-like_fold"/>
</dbReference>
<evidence type="ECO:0000256" key="15">
    <source>
        <dbReference type="SAM" id="MobiDB-lite"/>
    </source>
</evidence>
<evidence type="ECO:0000256" key="11">
    <source>
        <dbReference type="ARBA" id="ARBA00023157"/>
    </source>
</evidence>
<evidence type="ECO:0000256" key="10">
    <source>
        <dbReference type="ARBA" id="ARBA00023139"/>
    </source>
</evidence>
<feature type="compositionally biased region" description="Low complexity" evidence="15">
    <location>
        <begin position="169"/>
        <end position="181"/>
    </location>
</feature>
<feature type="domain" description="Ig-like" evidence="16">
    <location>
        <begin position="23"/>
        <end position="145"/>
    </location>
</feature>
<evidence type="ECO:0000256" key="12">
    <source>
        <dbReference type="ARBA" id="ARBA00023180"/>
    </source>
</evidence>
<sequence>MEAVRSRYLPLQPAEDSVKKRFPAYRRASYDAAGAARTHQLKLTSNPLQRGIRKTMTLSCQVESGEANDVGVFWFRHLKSATSPESIVYLSATKKPTYKDQKSGNDRFIPNASGSTFTLDIKEFDEKDQGTYYCLINKNSVLHISPGYQLIYTEVATPKPKSTKPPPAATTDPGDPCNCGP</sequence>
<keyword evidence="14" id="KW-0393">Immunoglobulin domain</keyword>
<dbReference type="Pfam" id="PF07686">
    <property type="entry name" value="V-set"/>
    <property type="match status" value="1"/>
</dbReference>
<accession>A0A8J6F297</accession>
<evidence type="ECO:0000256" key="2">
    <source>
        <dbReference type="ARBA" id="ARBA00021525"/>
    </source>
</evidence>
<comment type="caution">
    <text evidence="17">The sequence shown here is derived from an EMBL/GenBank/DDBJ whole genome shotgun (WGS) entry which is preliminary data.</text>
</comment>
<keyword evidence="8" id="KW-1064">Adaptive immunity</keyword>
<dbReference type="InterPro" id="IPR036179">
    <property type="entry name" value="Ig-like_dom_sf"/>
</dbReference>
<keyword evidence="7" id="KW-1133">Transmembrane helix</keyword>
<keyword evidence="11" id="KW-1015">Disulfide bond</keyword>
<dbReference type="GO" id="GO:0045065">
    <property type="term" value="P:cytotoxic T cell differentiation"/>
    <property type="evidence" value="ECO:0007669"/>
    <property type="project" value="TreeGrafter"/>
</dbReference>
<keyword evidence="18" id="KW-1185">Reference proteome</keyword>
<dbReference type="AlphaFoldDB" id="A0A8J6F297"/>
<evidence type="ECO:0000256" key="3">
    <source>
        <dbReference type="ARBA" id="ARBA00022475"/>
    </source>
</evidence>
<name>A0A8J6F297_ELECQ</name>
<proteinExistence type="predicted"/>
<dbReference type="PROSITE" id="PS50835">
    <property type="entry name" value="IG_LIKE"/>
    <property type="match status" value="1"/>
</dbReference>
<dbReference type="InterPro" id="IPR003599">
    <property type="entry name" value="Ig_sub"/>
</dbReference>
<keyword evidence="9" id="KW-0472">Membrane</keyword>
<dbReference type="GO" id="GO:0009897">
    <property type="term" value="C:external side of plasma membrane"/>
    <property type="evidence" value="ECO:0007669"/>
    <property type="project" value="TreeGrafter"/>
</dbReference>
<evidence type="ECO:0000256" key="13">
    <source>
        <dbReference type="ARBA" id="ARBA00023288"/>
    </source>
</evidence>
<keyword evidence="12" id="KW-0325">Glycoprotein</keyword>
<evidence type="ECO:0000313" key="18">
    <source>
        <dbReference type="Proteomes" id="UP000770717"/>
    </source>
</evidence>
<dbReference type="PANTHER" id="PTHR10441:SF2">
    <property type="entry name" value="T-CELL SURFACE GLYCOPROTEIN CD8 ALPHA CHAIN"/>
    <property type="match status" value="1"/>
</dbReference>
<dbReference type="InterPro" id="IPR007110">
    <property type="entry name" value="Ig-like_dom"/>
</dbReference>
<feature type="non-terminal residue" evidence="17">
    <location>
        <position position="181"/>
    </location>
</feature>
<dbReference type="GO" id="GO:0007166">
    <property type="term" value="P:cell surface receptor signaling pathway"/>
    <property type="evidence" value="ECO:0007669"/>
    <property type="project" value="TreeGrafter"/>
</dbReference>
<evidence type="ECO:0000256" key="7">
    <source>
        <dbReference type="ARBA" id="ARBA00022989"/>
    </source>
</evidence>
<dbReference type="InterPro" id="IPR015468">
    <property type="entry name" value="CD8_asu"/>
</dbReference>
<organism evidence="17 18">
    <name type="scientific">Eleutherodactylus coqui</name>
    <name type="common">Puerto Rican coqui</name>
    <dbReference type="NCBI Taxonomy" id="57060"/>
    <lineage>
        <taxon>Eukaryota</taxon>
        <taxon>Metazoa</taxon>
        <taxon>Chordata</taxon>
        <taxon>Craniata</taxon>
        <taxon>Vertebrata</taxon>
        <taxon>Euteleostomi</taxon>
        <taxon>Amphibia</taxon>
        <taxon>Batrachia</taxon>
        <taxon>Anura</taxon>
        <taxon>Neobatrachia</taxon>
        <taxon>Hyloidea</taxon>
        <taxon>Eleutherodactylidae</taxon>
        <taxon>Eleutherodactylinae</taxon>
        <taxon>Eleutherodactylus</taxon>
        <taxon>Eleutherodactylus</taxon>
    </lineage>
</organism>
<keyword evidence="4" id="KW-0812">Transmembrane</keyword>
<reference evidence="17" key="1">
    <citation type="thesis" date="2020" institute="ProQuest LLC" country="789 East Eisenhower Parkway, Ann Arbor, MI, USA">
        <title>Comparative Genomics and Chromosome Evolution.</title>
        <authorList>
            <person name="Mudd A.B."/>
        </authorList>
    </citation>
    <scope>NUCLEOTIDE SEQUENCE</scope>
    <source>
        <strain evidence="17">HN-11 Male</strain>
        <tissue evidence="17">Kidney and liver</tissue>
    </source>
</reference>
<evidence type="ECO:0000256" key="5">
    <source>
        <dbReference type="ARBA" id="ARBA00022729"/>
    </source>
</evidence>
<evidence type="ECO:0000256" key="4">
    <source>
        <dbReference type="ARBA" id="ARBA00022692"/>
    </source>
</evidence>
<evidence type="ECO:0000256" key="14">
    <source>
        <dbReference type="ARBA" id="ARBA00023319"/>
    </source>
</evidence>
<evidence type="ECO:0000259" key="16">
    <source>
        <dbReference type="PROSITE" id="PS50835"/>
    </source>
</evidence>
<dbReference type="PANTHER" id="PTHR10441">
    <property type="entry name" value="CD8 ALPHA CHAIN"/>
    <property type="match status" value="1"/>
</dbReference>
<gene>
    <name evidence="17" type="ORF">GDO78_011490</name>
</gene>
<keyword evidence="6" id="KW-0391">Immunity</keyword>
<evidence type="ECO:0000256" key="8">
    <source>
        <dbReference type="ARBA" id="ARBA00023130"/>
    </source>
</evidence>
<keyword evidence="10" id="KW-0564">Palmitate</keyword>
<dbReference type="SMART" id="SM00406">
    <property type="entry name" value="IGv"/>
    <property type="match status" value="1"/>
</dbReference>
<evidence type="ECO:0000256" key="6">
    <source>
        <dbReference type="ARBA" id="ARBA00022859"/>
    </source>
</evidence>
<dbReference type="Gene3D" id="2.60.40.10">
    <property type="entry name" value="Immunoglobulins"/>
    <property type="match status" value="1"/>
</dbReference>
<keyword evidence="5" id="KW-0732">Signal</keyword>
<dbReference type="EMBL" id="WNTK01000007">
    <property type="protein sequence ID" value="KAG9479473.1"/>
    <property type="molecule type" value="Genomic_DNA"/>
</dbReference>
<evidence type="ECO:0000256" key="9">
    <source>
        <dbReference type="ARBA" id="ARBA00023136"/>
    </source>
</evidence>
<keyword evidence="13" id="KW-0449">Lipoprotein</keyword>
<feature type="region of interest" description="Disordered" evidence="15">
    <location>
        <begin position="157"/>
        <end position="181"/>
    </location>
</feature>
<dbReference type="InterPro" id="IPR013106">
    <property type="entry name" value="Ig_V-set"/>
</dbReference>
<protein>
    <recommendedName>
        <fullName evidence="2">T-cell surface glycoprotein CD8 alpha chain</fullName>
    </recommendedName>
</protein>
<comment type="subcellular location">
    <subcellularLocation>
        <location evidence="1">Cell membrane</location>
        <topology evidence="1">Single-pass type I membrane protein</topology>
    </subcellularLocation>
</comment>
<evidence type="ECO:0000313" key="17">
    <source>
        <dbReference type="EMBL" id="KAG9479473.1"/>
    </source>
</evidence>
<evidence type="ECO:0000256" key="1">
    <source>
        <dbReference type="ARBA" id="ARBA00004251"/>
    </source>
</evidence>
<keyword evidence="3" id="KW-1003">Cell membrane</keyword>
<dbReference type="SMART" id="SM00409">
    <property type="entry name" value="IG"/>
    <property type="match status" value="1"/>
</dbReference>
<dbReference type="GO" id="GO:0002456">
    <property type="term" value="P:T cell mediated immunity"/>
    <property type="evidence" value="ECO:0007669"/>
    <property type="project" value="TreeGrafter"/>
</dbReference>
<dbReference type="OrthoDB" id="9906515at2759"/>
<dbReference type="Proteomes" id="UP000770717">
    <property type="component" value="Unassembled WGS sequence"/>
</dbReference>